<gene>
    <name evidence="1" type="ORF">BN2476_1010003</name>
</gene>
<sequence length="66" mass="7172">MPPQVSRWCHASGFQDQRVITMQVFLDSIANNRIGKLQLIQPGIPPGTGAIVQTILPACSITRSRG</sequence>
<evidence type="ECO:0000313" key="2">
    <source>
        <dbReference type="Proteomes" id="UP000195569"/>
    </source>
</evidence>
<name>A0A1N7SUP6_9BURK</name>
<evidence type="ECO:0000313" key="1">
    <source>
        <dbReference type="EMBL" id="SIT51086.1"/>
    </source>
</evidence>
<dbReference type="AlphaFoldDB" id="A0A1N7SUP6"/>
<organism evidence="1 2">
    <name type="scientific">Paraburkholderia piptadeniae</name>
    <dbReference type="NCBI Taxonomy" id="1701573"/>
    <lineage>
        <taxon>Bacteria</taxon>
        <taxon>Pseudomonadati</taxon>
        <taxon>Pseudomonadota</taxon>
        <taxon>Betaproteobacteria</taxon>
        <taxon>Burkholderiales</taxon>
        <taxon>Burkholderiaceae</taxon>
        <taxon>Paraburkholderia</taxon>
    </lineage>
</organism>
<dbReference type="Proteomes" id="UP000195569">
    <property type="component" value="Unassembled WGS sequence"/>
</dbReference>
<protein>
    <submittedName>
        <fullName evidence="1">Uncharacterized protein</fullName>
    </submittedName>
</protein>
<keyword evidence="2" id="KW-1185">Reference proteome</keyword>
<accession>A0A1N7SUP6</accession>
<proteinExistence type="predicted"/>
<dbReference type="EMBL" id="CYGY02000101">
    <property type="protein sequence ID" value="SIT51086.1"/>
    <property type="molecule type" value="Genomic_DNA"/>
</dbReference>
<reference evidence="1" key="1">
    <citation type="submission" date="2016-12" db="EMBL/GenBank/DDBJ databases">
        <authorList>
            <person name="Moulin L."/>
        </authorList>
    </citation>
    <scope>NUCLEOTIDE SEQUENCE [LARGE SCALE GENOMIC DNA]</scope>
    <source>
        <strain evidence="1">STM 7183</strain>
    </source>
</reference>
<comment type="caution">
    <text evidence="1">The sequence shown here is derived from an EMBL/GenBank/DDBJ whole genome shotgun (WGS) entry which is preliminary data.</text>
</comment>